<evidence type="ECO:0008006" key="3">
    <source>
        <dbReference type="Google" id="ProtNLM"/>
    </source>
</evidence>
<protein>
    <recommendedName>
        <fullName evidence="3">Carbon monoxide dehydrogenase</fullName>
    </recommendedName>
</protein>
<evidence type="ECO:0000313" key="2">
    <source>
        <dbReference type="Proteomes" id="UP000597444"/>
    </source>
</evidence>
<evidence type="ECO:0000313" key="1">
    <source>
        <dbReference type="EMBL" id="GHO94850.1"/>
    </source>
</evidence>
<dbReference type="InterPro" id="IPR010419">
    <property type="entry name" value="CO_DH_gsu"/>
</dbReference>
<gene>
    <name evidence="1" type="ORF">KSF_048980</name>
</gene>
<dbReference type="RefSeq" id="WP_220205562.1">
    <property type="nucleotide sequence ID" value="NZ_BNJK01000001.1"/>
</dbReference>
<proteinExistence type="predicted"/>
<dbReference type="EMBL" id="BNJK01000001">
    <property type="protein sequence ID" value="GHO94850.1"/>
    <property type="molecule type" value="Genomic_DNA"/>
</dbReference>
<keyword evidence="2" id="KW-1185">Reference proteome</keyword>
<dbReference type="Gene3D" id="3.30.530.20">
    <property type="match status" value="1"/>
</dbReference>
<dbReference type="Proteomes" id="UP000597444">
    <property type="component" value="Unassembled WGS sequence"/>
</dbReference>
<dbReference type="PANTHER" id="PTHR38588">
    <property type="entry name" value="BLL0334 PROTEIN"/>
    <property type="match status" value="1"/>
</dbReference>
<dbReference type="Pfam" id="PF06240">
    <property type="entry name" value="COXG"/>
    <property type="match status" value="1"/>
</dbReference>
<dbReference type="SUPFAM" id="SSF55961">
    <property type="entry name" value="Bet v1-like"/>
    <property type="match status" value="1"/>
</dbReference>
<dbReference type="InterPro" id="IPR023393">
    <property type="entry name" value="START-like_dom_sf"/>
</dbReference>
<accession>A0A8J3ILX3</accession>
<dbReference type="PANTHER" id="PTHR38588:SF1">
    <property type="entry name" value="BLL0334 PROTEIN"/>
    <property type="match status" value="1"/>
</dbReference>
<comment type="caution">
    <text evidence="1">The sequence shown here is derived from an EMBL/GenBank/DDBJ whole genome shotgun (WGS) entry which is preliminary data.</text>
</comment>
<organism evidence="1 2">
    <name type="scientific">Reticulibacter mediterranei</name>
    <dbReference type="NCBI Taxonomy" id="2778369"/>
    <lineage>
        <taxon>Bacteria</taxon>
        <taxon>Bacillati</taxon>
        <taxon>Chloroflexota</taxon>
        <taxon>Ktedonobacteria</taxon>
        <taxon>Ktedonobacterales</taxon>
        <taxon>Reticulibacteraceae</taxon>
        <taxon>Reticulibacter</taxon>
    </lineage>
</organism>
<name>A0A8J3ILX3_9CHLR</name>
<dbReference type="AlphaFoldDB" id="A0A8J3ILX3"/>
<reference evidence="1" key="1">
    <citation type="submission" date="2020-10" db="EMBL/GenBank/DDBJ databases">
        <title>Taxonomic study of unclassified bacteria belonging to the class Ktedonobacteria.</title>
        <authorList>
            <person name="Yabe S."/>
            <person name="Wang C.M."/>
            <person name="Zheng Y."/>
            <person name="Sakai Y."/>
            <person name="Cavaletti L."/>
            <person name="Monciardini P."/>
            <person name="Donadio S."/>
        </authorList>
    </citation>
    <scope>NUCLEOTIDE SEQUENCE</scope>
    <source>
        <strain evidence="1">ID150040</strain>
    </source>
</reference>
<sequence>MDFTGSQKINASRQAVFQALLNPEAIKNSIPGCDSAEFVDFPTGRQLKLTVTTSIPGVGGPHTIYLQTGQVVPDSRVELITEPTSSLGTIRARCIVDLADDGANTLLTYNAHADREGKVAAVPELIVKGAVKAGLDQFFKNLEKQASGTHA</sequence>